<evidence type="ECO:0000256" key="8">
    <source>
        <dbReference type="PROSITE-ProRule" id="PRU00804"/>
    </source>
</evidence>
<evidence type="ECO:0000313" key="11">
    <source>
        <dbReference type="EMBL" id="CCO66828.1"/>
    </source>
</evidence>
<keyword evidence="6 8" id="KW-0906">Nuclear pore complex</keyword>
<evidence type="ECO:0000256" key="9">
    <source>
        <dbReference type="SAM" id="MobiDB-lite"/>
    </source>
</evidence>
<feature type="region of interest" description="Disordered" evidence="9">
    <location>
        <begin position="363"/>
        <end position="400"/>
    </location>
</feature>
<feature type="region of interest" description="Disordered" evidence="9">
    <location>
        <begin position="234"/>
        <end position="277"/>
    </location>
</feature>
<dbReference type="EMBL" id="FO082270">
    <property type="protein sequence ID" value="CCO66828.1"/>
    <property type="molecule type" value="Genomic_DNA"/>
</dbReference>
<evidence type="ECO:0000313" key="12">
    <source>
        <dbReference type="Proteomes" id="UP000198341"/>
    </source>
</evidence>
<comment type="subcellular location">
    <subcellularLocation>
        <location evidence="1">Nucleus</location>
        <location evidence="1">Nuclear pore complex</location>
    </subcellularLocation>
</comment>
<reference evidence="11 12" key="1">
    <citation type="submission" date="2011-10" db="EMBL/GenBank/DDBJ databases">
        <authorList>
            <person name="Genoscope - CEA"/>
        </authorList>
    </citation>
    <scope>NUCLEOTIDE SEQUENCE [LARGE SCALE GENOMIC DNA]</scope>
    <source>
        <strain evidence="11 12">RCC 1105</strain>
    </source>
</reference>
<feature type="region of interest" description="Disordered" evidence="9">
    <location>
        <begin position="1"/>
        <end position="112"/>
    </location>
</feature>
<protein>
    <recommendedName>
        <fullName evidence="10">RRM Nup35-type domain-containing protein</fullName>
    </recommendedName>
</protein>
<dbReference type="RefSeq" id="XP_007511268.1">
    <property type="nucleotide sequence ID" value="XM_007511206.1"/>
</dbReference>
<feature type="compositionally biased region" description="Polar residues" evidence="9">
    <location>
        <begin position="377"/>
        <end position="387"/>
    </location>
</feature>
<name>K8F3F7_9CHLO</name>
<proteinExistence type="predicted"/>
<dbReference type="GO" id="GO:0017056">
    <property type="term" value="F:structural constituent of nuclear pore"/>
    <property type="evidence" value="ECO:0007669"/>
    <property type="project" value="TreeGrafter"/>
</dbReference>
<keyword evidence="2 8" id="KW-0813">Transport</keyword>
<evidence type="ECO:0000256" key="6">
    <source>
        <dbReference type="ARBA" id="ARBA00023132"/>
    </source>
</evidence>
<evidence type="ECO:0000256" key="2">
    <source>
        <dbReference type="ARBA" id="ARBA00022448"/>
    </source>
</evidence>
<evidence type="ECO:0000256" key="5">
    <source>
        <dbReference type="ARBA" id="ARBA00023010"/>
    </source>
</evidence>
<dbReference type="Proteomes" id="UP000198341">
    <property type="component" value="Chromosome 9"/>
</dbReference>
<sequence length="512" mass="54473">MFNNSSPYTAKTTAGGGGGVGDASFPPQSPFASGGGQHQQGQHHQFGSTGNPFENQRARTTPTTTPFGNETSRNNEAPTPFGGRGVGGSSSLFTSSPAPNANTSTFVGNKDDVSPPPVGNVFQRNPSGVNLGYYEPTARAFANDGQMQIPSPQKQGQGGGHLREHVAPKFSSMLFSSTQRGAGLNPQKLDSPSGGGGGGASGKDDLFAADIRRKEMAEREVNFGNVNAKGMPLFTRDAGKGGTVGRGGRRTSIGSRATTEERMNNEERSKGGASATTASLGTAYATRNAEVDANDPAAVEAAMASVQTPCWVTVYGFTNDDATFVLSKLQKIGDVVNFGQFLPPNDDDDDFLDEDYDDAFKARRKLEESPSRKKSPFSRNTDGNANGFSPRKYHGSPQYTRKFGSHSAIGSANWLHVKFQKPEFAKRALQLNGTRISDRIMIGVKPLSEKDARYIGGVCDDVDDFGSNKRNSIDRSPRGGGNKRTMLNGSASVALQPRRGTWNKVVEFVFGA</sequence>
<feature type="compositionally biased region" description="Basic and acidic residues" evidence="9">
    <location>
        <begin position="258"/>
        <end position="270"/>
    </location>
</feature>
<dbReference type="GO" id="GO:0051028">
    <property type="term" value="P:mRNA transport"/>
    <property type="evidence" value="ECO:0007669"/>
    <property type="project" value="UniProtKB-UniRule"/>
</dbReference>
<dbReference type="Pfam" id="PF05172">
    <property type="entry name" value="RRM_Nup35"/>
    <property type="match status" value="1"/>
</dbReference>
<dbReference type="GeneID" id="19013767"/>
<dbReference type="GO" id="GO:0044615">
    <property type="term" value="C:nuclear pore nuclear basket"/>
    <property type="evidence" value="ECO:0007669"/>
    <property type="project" value="TreeGrafter"/>
</dbReference>
<dbReference type="GO" id="GO:0044613">
    <property type="term" value="C:nuclear pore central transport channel"/>
    <property type="evidence" value="ECO:0007669"/>
    <property type="project" value="TreeGrafter"/>
</dbReference>
<feature type="domain" description="RRM Nup35-type" evidence="10">
    <location>
        <begin position="306"/>
        <end position="454"/>
    </location>
</feature>
<accession>K8F3F7</accession>
<dbReference type="SUPFAM" id="SSF54928">
    <property type="entry name" value="RNA-binding domain, RBD"/>
    <property type="match status" value="1"/>
</dbReference>
<keyword evidence="12" id="KW-1185">Reference proteome</keyword>
<gene>
    <name evidence="11" type="ORF">Bathy09g02600</name>
</gene>
<dbReference type="InterPro" id="IPR012677">
    <property type="entry name" value="Nucleotide-bd_a/b_plait_sf"/>
</dbReference>
<dbReference type="PANTHER" id="PTHR21527">
    <property type="entry name" value="NUCLEOPORIN NUP35"/>
    <property type="match status" value="1"/>
</dbReference>
<dbReference type="PROSITE" id="PS51472">
    <property type="entry name" value="RRM_NUP35"/>
    <property type="match status" value="1"/>
</dbReference>
<evidence type="ECO:0000256" key="1">
    <source>
        <dbReference type="ARBA" id="ARBA00004567"/>
    </source>
</evidence>
<dbReference type="GO" id="GO:0005543">
    <property type="term" value="F:phospholipid binding"/>
    <property type="evidence" value="ECO:0007669"/>
    <property type="project" value="TreeGrafter"/>
</dbReference>
<keyword evidence="7 8" id="KW-0539">Nucleus</keyword>
<dbReference type="GO" id="GO:0003676">
    <property type="term" value="F:nucleic acid binding"/>
    <property type="evidence" value="ECO:0007669"/>
    <property type="project" value="InterPro"/>
</dbReference>
<dbReference type="GO" id="GO:0006607">
    <property type="term" value="P:NLS-bearing protein import into nucleus"/>
    <property type="evidence" value="ECO:0007669"/>
    <property type="project" value="TreeGrafter"/>
</dbReference>
<evidence type="ECO:0000256" key="4">
    <source>
        <dbReference type="ARBA" id="ARBA00022927"/>
    </source>
</evidence>
<feature type="compositionally biased region" description="Polar residues" evidence="9">
    <location>
        <begin position="89"/>
        <end position="107"/>
    </location>
</feature>
<dbReference type="InterPro" id="IPR035979">
    <property type="entry name" value="RBD_domain_sf"/>
</dbReference>
<evidence type="ECO:0000259" key="10">
    <source>
        <dbReference type="PROSITE" id="PS51472"/>
    </source>
</evidence>
<dbReference type="PANTHER" id="PTHR21527:SF6">
    <property type="entry name" value="NUCLEOPORIN NUP35"/>
    <property type="match status" value="1"/>
</dbReference>
<dbReference type="GO" id="GO:0006999">
    <property type="term" value="P:nuclear pore organization"/>
    <property type="evidence" value="ECO:0007669"/>
    <property type="project" value="TreeGrafter"/>
</dbReference>
<keyword evidence="5" id="KW-0811">Translocation</keyword>
<feature type="region of interest" description="Disordered" evidence="9">
    <location>
        <begin position="469"/>
        <end position="490"/>
    </location>
</feature>
<evidence type="ECO:0000256" key="3">
    <source>
        <dbReference type="ARBA" id="ARBA00022816"/>
    </source>
</evidence>
<organism evidence="11 12">
    <name type="scientific">Bathycoccus prasinos</name>
    <dbReference type="NCBI Taxonomy" id="41875"/>
    <lineage>
        <taxon>Eukaryota</taxon>
        <taxon>Viridiplantae</taxon>
        <taxon>Chlorophyta</taxon>
        <taxon>Mamiellophyceae</taxon>
        <taxon>Mamiellales</taxon>
        <taxon>Bathycoccaceae</taxon>
        <taxon>Bathycoccus</taxon>
    </lineage>
</organism>
<feature type="compositionally biased region" description="Polar residues" evidence="9">
    <location>
        <begin position="1"/>
        <end position="12"/>
    </location>
</feature>
<keyword evidence="3 8" id="KW-0509">mRNA transport</keyword>
<dbReference type="InterPro" id="IPR007846">
    <property type="entry name" value="RRM_NUP35_dom"/>
</dbReference>
<evidence type="ECO:0000256" key="7">
    <source>
        <dbReference type="ARBA" id="ARBA00023242"/>
    </source>
</evidence>
<dbReference type="Gene3D" id="3.30.70.330">
    <property type="match status" value="1"/>
</dbReference>
<dbReference type="AlphaFoldDB" id="K8F3F7"/>
<feature type="compositionally biased region" description="Polar residues" evidence="9">
    <location>
        <begin position="67"/>
        <end position="77"/>
    </location>
</feature>
<keyword evidence="4" id="KW-0653">Protein transport</keyword>
<feature type="region of interest" description="Disordered" evidence="9">
    <location>
        <begin position="179"/>
        <end position="204"/>
    </location>
</feature>
<dbReference type="KEGG" id="bpg:Bathy09g02600"/>
<dbReference type="OrthoDB" id="511399at2759"/>
<dbReference type="STRING" id="41875.K8F3F7"/>